<dbReference type="PANTHER" id="PTHR30537:SF5">
    <property type="entry name" value="HTH-TYPE TRANSCRIPTIONAL ACTIVATOR TTDR-RELATED"/>
    <property type="match status" value="1"/>
</dbReference>
<dbReference type="RefSeq" id="WP_019274893.1">
    <property type="nucleotide sequence ID" value="NZ_CP063053.1"/>
</dbReference>
<protein>
    <submittedName>
        <fullName evidence="5">LysR family transcriptional regulator</fullName>
    </submittedName>
</protein>
<evidence type="ECO:0000256" key="4">
    <source>
        <dbReference type="ARBA" id="ARBA00023163"/>
    </source>
</evidence>
<gene>
    <name evidence="5" type="ORF">TW71_08185</name>
</gene>
<dbReference type="PROSITE" id="PS50931">
    <property type="entry name" value="HTH_LYSR"/>
    <property type="match status" value="1"/>
</dbReference>
<evidence type="ECO:0000256" key="2">
    <source>
        <dbReference type="ARBA" id="ARBA00023015"/>
    </source>
</evidence>
<evidence type="ECO:0000256" key="3">
    <source>
        <dbReference type="ARBA" id="ARBA00023125"/>
    </source>
</evidence>
<dbReference type="EMBL" id="JXXR01000008">
    <property type="protein sequence ID" value="KJY74912.1"/>
    <property type="molecule type" value="Genomic_DNA"/>
</dbReference>
<evidence type="ECO:0000313" key="5">
    <source>
        <dbReference type="EMBL" id="KJY74912.1"/>
    </source>
</evidence>
<comment type="caution">
    <text evidence="5">The sequence shown here is derived from an EMBL/GenBank/DDBJ whole genome shotgun (WGS) entry which is preliminary data.</text>
</comment>
<sequence>MAFHKQLENLYLFHLVALSGSFQGAADKVGLPRSSVSKRIAKLEQTLNLRLLERSTRKLSLTQSGHELLKSTEPLQQVLHHTETLSEQVHARPQGKVRIGCSTLMAHRLLIPHIHALSDTYPDICFDFNLTDEVVDLIDNHVDIAIRIGHLPDSSLLARQIGEKTFGWYASPAYLAQNGAPESPESLLHHRCLVFKNKAVTLDNWVFVHPSGGVNTINVTPAMISDDARGLVQLATLGQGIIMVDPAFIDQELRSNELVPVLTDYTHPDKQPIHLVCLGKKGRSRAVTCVWEALSEHLLIAPK</sequence>
<dbReference type="InterPro" id="IPR058163">
    <property type="entry name" value="LysR-type_TF_proteobact-type"/>
</dbReference>
<dbReference type="InterPro" id="IPR036390">
    <property type="entry name" value="WH_DNA-bd_sf"/>
</dbReference>
<dbReference type="SUPFAM" id="SSF53850">
    <property type="entry name" value="Periplasmic binding protein-like II"/>
    <property type="match status" value="1"/>
</dbReference>
<dbReference type="SUPFAM" id="SSF46785">
    <property type="entry name" value="Winged helix' DNA-binding domain"/>
    <property type="match status" value="1"/>
</dbReference>
<dbReference type="GO" id="GO:0003700">
    <property type="term" value="F:DNA-binding transcription factor activity"/>
    <property type="evidence" value="ECO:0007669"/>
    <property type="project" value="InterPro"/>
</dbReference>
<dbReference type="CDD" id="cd08422">
    <property type="entry name" value="PBP2_CrgA_like"/>
    <property type="match status" value="1"/>
</dbReference>
<dbReference type="Pfam" id="PF03466">
    <property type="entry name" value="LysR_substrate"/>
    <property type="match status" value="1"/>
</dbReference>
<dbReference type="AlphaFoldDB" id="A0A837G860"/>
<dbReference type="PANTHER" id="PTHR30537">
    <property type="entry name" value="HTH-TYPE TRANSCRIPTIONAL REGULATOR"/>
    <property type="match status" value="1"/>
</dbReference>
<dbReference type="Pfam" id="PF00126">
    <property type="entry name" value="HTH_1"/>
    <property type="match status" value="1"/>
</dbReference>
<dbReference type="GO" id="GO:0003677">
    <property type="term" value="F:DNA binding"/>
    <property type="evidence" value="ECO:0007669"/>
    <property type="project" value="UniProtKB-KW"/>
</dbReference>
<keyword evidence="2" id="KW-0805">Transcription regulation</keyword>
<dbReference type="Gene3D" id="3.40.190.290">
    <property type="match status" value="1"/>
</dbReference>
<dbReference type="InterPro" id="IPR036388">
    <property type="entry name" value="WH-like_DNA-bd_sf"/>
</dbReference>
<dbReference type="Gene3D" id="1.10.10.10">
    <property type="entry name" value="Winged helix-like DNA-binding domain superfamily/Winged helix DNA-binding domain"/>
    <property type="match status" value="1"/>
</dbReference>
<name>A0A837G860_9VIBR</name>
<dbReference type="FunFam" id="1.10.10.10:FF:000001">
    <property type="entry name" value="LysR family transcriptional regulator"/>
    <property type="match status" value="1"/>
</dbReference>
<dbReference type="InterPro" id="IPR000847">
    <property type="entry name" value="LysR_HTH_N"/>
</dbReference>
<comment type="similarity">
    <text evidence="1">Belongs to the LysR transcriptional regulatory family.</text>
</comment>
<dbReference type="InterPro" id="IPR005119">
    <property type="entry name" value="LysR_subst-bd"/>
</dbReference>
<accession>A0A837G860</accession>
<reference evidence="5" key="1">
    <citation type="journal article" date="2015" name="BMC Genomics">
        <title>Genome mining reveals unlocked bioactive potential of marine Gram-negative bacteria.</title>
        <authorList>
            <person name="Machado H."/>
            <person name="Sonnenschein E.C."/>
            <person name="Melchiorsen J."/>
            <person name="Gram L."/>
        </authorList>
    </citation>
    <scope>NUCLEOTIDE SEQUENCE</scope>
    <source>
        <strain evidence="5">S2052</strain>
    </source>
</reference>
<keyword evidence="3" id="KW-0238">DNA-binding</keyword>
<proteinExistence type="inferred from homology"/>
<organism evidence="5">
    <name type="scientific">Vibrio coralliilyticus</name>
    <dbReference type="NCBI Taxonomy" id="190893"/>
    <lineage>
        <taxon>Bacteria</taxon>
        <taxon>Pseudomonadati</taxon>
        <taxon>Pseudomonadota</taxon>
        <taxon>Gammaproteobacteria</taxon>
        <taxon>Vibrionales</taxon>
        <taxon>Vibrionaceae</taxon>
        <taxon>Vibrio</taxon>
    </lineage>
</organism>
<evidence type="ECO:0000256" key="1">
    <source>
        <dbReference type="ARBA" id="ARBA00009437"/>
    </source>
</evidence>
<keyword evidence="4" id="KW-0804">Transcription</keyword>